<accession>A0A9W9K9A8</accession>
<dbReference type="GO" id="GO:0006508">
    <property type="term" value="P:proteolysis"/>
    <property type="evidence" value="ECO:0007669"/>
    <property type="project" value="UniProtKB-KW"/>
</dbReference>
<sequence>MSNLLKHPVVDLHRQICQVESITGNERPVAEVLVSYLEQKGFTVEKQPVPSTYPDERYNVLAYMGETRDTKICLSSHIDVVPPYWPYELVKNNTEIRGRGVVDAKACVAAQIVAAEELWAASLIKPGDISLLFVVGEETEGDGMIHANKLGLSWDAVIFGEPTEGTLPKGHKGVLNMRLTAIGKAAHSGYPALGESAIDKLLSGLNELRQLQLPSSGRFGETTMNIGRINGGVAPNVISFSAEAEIMFRVAGTTIDGLKTMIEDALNKCGNPCTFTYGPDACEPVQIECDVPGFDTMVVSYGTDIPNLNGNHKNYLYGPGSIHVAHTEEESLKVADLVTAVTAYRTLALHALKN</sequence>
<dbReference type="InterPro" id="IPR011650">
    <property type="entry name" value="Peptidase_M20_dimer"/>
</dbReference>
<comment type="cofactor">
    <cofactor evidence="1">
        <name>Zn(2+)</name>
        <dbReference type="ChEBI" id="CHEBI:29105"/>
    </cofactor>
</comment>
<dbReference type="PANTHER" id="PTHR43808">
    <property type="entry name" value="ACETYLORNITHINE DEACETYLASE"/>
    <property type="match status" value="1"/>
</dbReference>
<evidence type="ECO:0000256" key="3">
    <source>
        <dbReference type="ARBA" id="ARBA00022670"/>
    </source>
</evidence>
<gene>
    <name evidence="8" type="ORF">N7532_004875</name>
</gene>
<dbReference type="Pfam" id="PF07687">
    <property type="entry name" value="M20_dimer"/>
    <property type="match status" value="1"/>
</dbReference>
<dbReference type="InterPro" id="IPR050072">
    <property type="entry name" value="Peptidase_M20A"/>
</dbReference>
<dbReference type="PANTHER" id="PTHR43808:SF8">
    <property type="entry name" value="PEPTIDASE M20 DIMERISATION DOMAIN-CONTAINING PROTEIN"/>
    <property type="match status" value="1"/>
</dbReference>
<comment type="caution">
    <text evidence="8">The sequence shown here is derived from an EMBL/GenBank/DDBJ whole genome shotgun (WGS) entry which is preliminary data.</text>
</comment>
<dbReference type="SUPFAM" id="SSF55031">
    <property type="entry name" value="Bacterial exopeptidase dimerisation domain"/>
    <property type="match status" value="1"/>
</dbReference>
<dbReference type="Proteomes" id="UP001149074">
    <property type="component" value="Unassembled WGS sequence"/>
</dbReference>
<dbReference type="Gene3D" id="3.40.630.10">
    <property type="entry name" value="Zn peptidases"/>
    <property type="match status" value="1"/>
</dbReference>
<dbReference type="InterPro" id="IPR002933">
    <property type="entry name" value="Peptidase_M20"/>
</dbReference>
<evidence type="ECO:0000259" key="7">
    <source>
        <dbReference type="Pfam" id="PF07687"/>
    </source>
</evidence>
<reference evidence="8" key="1">
    <citation type="submission" date="2022-11" db="EMBL/GenBank/DDBJ databases">
        <authorList>
            <person name="Petersen C."/>
        </authorList>
    </citation>
    <scope>NUCLEOTIDE SEQUENCE</scope>
    <source>
        <strain evidence="8">IBT 30761</strain>
    </source>
</reference>
<evidence type="ECO:0000256" key="5">
    <source>
        <dbReference type="ARBA" id="ARBA00022801"/>
    </source>
</evidence>
<evidence type="ECO:0000256" key="1">
    <source>
        <dbReference type="ARBA" id="ARBA00001947"/>
    </source>
</evidence>
<evidence type="ECO:0000256" key="4">
    <source>
        <dbReference type="ARBA" id="ARBA00022723"/>
    </source>
</evidence>
<dbReference type="GO" id="GO:0008233">
    <property type="term" value="F:peptidase activity"/>
    <property type="evidence" value="ECO:0007669"/>
    <property type="project" value="UniProtKB-KW"/>
</dbReference>
<keyword evidence="5" id="KW-0378">Hydrolase</keyword>
<dbReference type="InterPro" id="IPR036264">
    <property type="entry name" value="Bact_exopeptidase_dim_dom"/>
</dbReference>
<evidence type="ECO:0000313" key="9">
    <source>
        <dbReference type="Proteomes" id="UP001149074"/>
    </source>
</evidence>
<dbReference type="AlphaFoldDB" id="A0A9W9K9A8"/>
<evidence type="ECO:0000256" key="6">
    <source>
        <dbReference type="ARBA" id="ARBA00022833"/>
    </source>
</evidence>
<dbReference type="GeneID" id="81356348"/>
<keyword evidence="9" id="KW-1185">Reference proteome</keyword>
<dbReference type="Pfam" id="PF01546">
    <property type="entry name" value="Peptidase_M20"/>
    <property type="match status" value="1"/>
</dbReference>
<dbReference type="GO" id="GO:0046872">
    <property type="term" value="F:metal ion binding"/>
    <property type="evidence" value="ECO:0007669"/>
    <property type="project" value="UniProtKB-KW"/>
</dbReference>
<keyword evidence="6" id="KW-0862">Zinc</keyword>
<dbReference type="RefSeq" id="XP_056473528.1">
    <property type="nucleotide sequence ID" value="XM_056617369.1"/>
</dbReference>
<dbReference type="SUPFAM" id="SSF53187">
    <property type="entry name" value="Zn-dependent exopeptidases"/>
    <property type="match status" value="1"/>
</dbReference>
<dbReference type="EMBL" id="JAPQKI010000005">
    <property type="protein sequence ID" value="KAJ5097874.1"/>
    <property type="molecule type" value="Genomic_DNA"/>
</dbReference>
<dbReference type="Gene3D" id="3.30.70.360">
    <property type="match status" value="1"/>
</dbReference>
<dbReference type="OrthoDB" id="3064516at2759"/>
<reference evidence="8" key="2">
    <citation type="journal article" date="2023" name="IMA Fungus">
        <title>Comparative genomic study of the Penicillium genus elucidates a diverse pangenome and 15 lateral gene transfer events.</title>
        <authorList>
            <person name="Petersen C."/>
            <person name="Sorensen T."/>
            <person name="Nielsen M.R."/>
            <person name="Sondergaard T.E."/>
            <person name="Sorensen J.L."/>
            <person name="Fitzpatrick D.A."/>
            <person name="Frisvad J.C."/>
            <person name="Nielsen K.L."/>
        </authorList>
    </citation>
    <scope>NUCLEOTIDE SEQUENCE</scope>
    <source>
        <strain evidence="8">IBT 30761</strain>
    </source>
</reference>
<keyword evidence="3" id="KW-0645">Protease</keyword>
<evidence type="ECO:0000256" key="2">
    <source>
        <dbReference type="ARBA" id="ARBA00006247"/>
    </source>
</evidence>
<proteinExistence type="inferred from homology"/>
<evidence type="ECO:0000313" key="8">
    <source>
        <dbReference type="EMBL" id="KAJ5097874.1"/>
    </source>
</evidence>
<name>A0A9W9K9A8_9EURO</name>
<keyword evidence="4" id="KW-0479">Metal-binding</keyword>
<comment type="similarity">
    <text evidence="2">Belongs to the peptidase M20A family.</text>
</comment>
<protein>
    <recommendedName>
        <fullName evidence="7">Peptidase M20 dimerisation domain-containing protein</fullName>
    </recommendedName>
</protein>
<organism evidence="8 9">
    <name type="scientific">Penicillium argentinense</name>
    <dbReference type="NCBI Taxonomy" id="1131581"/>
    <lineage>
        <taxon>Eukaryota</taxon>
        <taxon>Fungi</taxon>
        <taxon>Dikarya</taxon>
        <taxon>Ascomycota</taxon>
        <taxon>Pezizomycotina</taxon>
        <taxon>Eurotiomycetes</taxon>
        <taxon>Eurotiomycetidae</taxon>
        <taxon>Eurotiales</taxon>
        <taxon>Aspergillaceae</taxon>
        <taxon>Penicillium</taxon>
    </lineage>
</organism>
<feature type="domain" description="Peptidase M20 dimerisation" evidence="7">
    <location>
        <begin position="170"/>
        <end position="268"/>
    </location>
</feature>
<dbReference type="CDD" id="cd05652">
    <property type="entry name" value="M20_ArgE_DapE-like_fungal"/>
    <property type="match status" value="1"/>
</dbReference>